<accession>A0AAV9PY13</accession>
<keyword evidence="3" id="KW-1185">Reference proteome</keyword>
<dbReference type="AlphaFoldDB" id="A0AAV9PY13"/>
<reference evidence="2 3" key="1">
    <citation type="submission" date="2023-06" db="EMBL/GenBank/DDBJ databases">
        <title>Black Yeasts Isolated from many extreme environments.</title>
        <authorList>
            <person name="Coleine C."/>
            <person name="Stajich J.E."/>
            <person name="Selbmann L."/>
        </authorList>
    </citation>
    <scope>NUCLEOTIDE SEQUENCE [LARGE SCALE GENOMIC DNA]</scope>
    <source>
        <strain evidence="2 3">CCFEE 5887</strain>
    </source>
</reference>
<dbReference type="InterPro" id="IPR050312">
    <property type="entry name" value="IolE/XylAMocC-like"/>
</dbReference>
<feature type="domain" description="Xylose isomerase-like TIM barrel" evidence="1">
    <location>
        <begin position="54"/>
        <end position="362"/>
    </location>
</feature>
<proteinExistence type="predicted"/>
<evidence type="ECO:0000259" key="1">
    <source>
        <dbReference type="Pfam" id="PF01261"/>
    </source>
</evidence>
<organism evidence="2 3">
    <name type="scientific">Vermiconidia calcicola</name>
    <dbReference type="NCBI Taxonomy" id="1690605"/>
    <lineage>
        <taxon>Eukaryota</taxon>
        <taxon>Fungi</taxon>
        <taxon>Dikarya</taxon>
        <taxon>Ascomycota</taxon>
        <taxon>Pezizomycotina</taxon>
        <taxon>Dothideomycetes</taxon>
        <taxon>Dothideomycetidae</taxon>
        <taxon>Mycosphaerellales</taxon>
        <taxon>Extremaceae</taxon>
        <taxon>Vermiconidia</taxon>
    </lineage>
</organism>
<dbReference type="InterPro" id="IPR013022">
    <property type="entry name" value="Xyl_isomerase-like_TIM-brl"/>
</dbReference>
<dbReference type="PANTHER" id="PTHR12110:SF21">
    <property type="entry name" value="XYLOSE ISOMERASE-LIKE TIM BARREL DOMAIN-CONTAINING PROTEIN"/>
    <property type="match status" value="1"/>
</dbReference>
<comment type="caution">
    <text evidence="2">The sequence shown here is derived from an EMBL/GenBank/DDBJ whole genome shotgun (WGS) entry which is preliminary data.</text>
</comment>
<gene>
    <name evidence="2" type="ORF">LTR25_009873</name>
</gene>
<dbReference type="Pfam" id="PF01261">
    <property type="entry name" value="AP_endonuc_2"/>
    <property type="match status" value="1"/>
</dbReference>
<protein>
    <recommendedName>
        <fullName evidence="1">Xylose isomerase-like TIM barrel domain-containing protein</fullName>
    </recommendedName>
</protein>
<dbReference type="Gene3D" id="3.20.20.150">
    <property type="entry name" value="Divalent-metal-dependent TIM barrel enzymes"/>
    <property type="match status" value="1"/>
</dbReference>
<evidence type="ECO:0000313" key="3">
    <source>
        <dbReference type="Proteomes" id="UP001345827"/>
    </source>
</evidence>
<evidence type="ECO:0000313" key="2">
    <source>
        <dbReference type="EMBL" id="KAK5529136.1"/>
    </source>
</evidence>
<name>A0AAV9PY13_9PEZI</name>
<dbReference type="SUPFAM" id="SSF51658">
    <property type="entry name" value="Xylose isomerase-like"/>
    <property type="match status" value="1"/>
</dbReference>
<dbReference type="InterPro" id="IPR036237">
    <property type="entry name" value="Xyl_isomerase-like_sf"/>
</dbReference>
<dbReference type="Proteomes" id="UP001345827">
    <property type="component" value="Unassembled WGS sequence"/>
</dbReference>
<dbReference type="EMBL" id="JAXLQG010000023">
    <property type="protein sequence ID" value="KAK5529136.1"/>
    <property type="molecule type" value="Genomic_DNA"/>
</dbReference>
<sequence length="404" mass="45438">MISRAWTPGFSFLPTVVHLKLNYITSAMSAKYIPTIASQSLGRARYHCLEHKLSLCEQYGFESIELFFEDLDGVANSLPASHPPSPPGTCFASSSNAQEKQVAAARYIHELCIRHKLDILCLQPFMHYEGRLDAASHQAAIQNLHFWIRLAHILGTDLIQIPSTFLPASEITGNREKIVADLREAAQIGLQSSPPIRFAYEALCWGTHIDTWDAAWSIVLEVNQPNFGTCIDTFNLAGRVFADPASATGLTPNAYQEIQKTIAKLRTELPSAIEKIFYVEVCDGERLDQPLLPGHEWYRPEQPPRMSWSRNARLFPFENPGYLPALEILEAVCEAGYTGHISFELFSRTANMSDKEVPKEHAQRAATAWRKLERYMKWNHWATPSEGESSYVPSQGYTSCFSPC</sequence>
<dbReference type="PANTHER" id="PTHR12110">
    <property type="entry name" value="HYDROXYPYRUVATE ISOMERASE"/>
    <property type="match status" value="1"/>
</dbReference>